<evidence type="ECO:0000313" key="2">
    <source>
        <dbReference type="EMBL" id="CAJ1396296.1"/>
    </source>
</evidence>
<comment type="caution">
    <text evidence="2">The sequence shown here is derived from an EMBL/GenBank/DDBJ whole genome shotgun (WGS) entry which is preliminary data.</text>
</comment>
<protein>
    <submittedName>
        <fullName evidence="2">Uncharacterized protein</fullName>
    </submittedName>
</protein>
<evidence type="ECO:0000313" key="3">
    <source>
        <dbReference type="Proteomes" id="UP001178507"/>
    </source>
</evidence>
<proteinExistence type="predicted"/>
<name>A0AA36IZ61_9DINO</name>
<sequence length="247" mass="26784">MARGKSGGLALLVCLALQGVSFLSSRAKLCSRPRPVLRSRVSRIPRFAEGGGGAAPDAEAEAPITPLFQELNVTASTDAKKLMGAMVAIFNNGDRAVDLVLKSPSNRSTLMYAIADLPSNFRPAAQVLLRRRDRNMRLRVLQHFRPAQDQQPEAMRISKQTNSSKLGSAIMSKFVDVAGNNLQRSVLLEFQGAQTASIALDAIEKAQHKAHREFTFMPRKVYSPQEGGSDDTPVRGGVQMNVVVVAT</sequence>
<keyword evidence="3" id="KW-1185">Reference proteome</keyword>
<keyword evidence="1" id="KW-0732">Signal</keyword>
<organism evidence="2 3">
    <name type="scientific">Effrenium voratum</name>
    <dbReference type="NCBI Taxonomy" id="2562239"/>
    <lineage>
        <taxon>Eukaryota</taxon>
        <taxon>Sar</taxon>
        <taxon>Alveolata</taxon>
        <taxon>Dinophyceae</taxon>
        <taxon>Suessiales</taxon>
        <taxon>Symbiodiniaceae</taxon>
        <taxon>Effrenium</taxon>
    </lineage>
</organism>
<evidence type="ECO:0000256" key="1">
    <source>
        <dbReference type="SAM" id="SignalP"/>
    </source>
</evidence>
<dbReference type="EMBL" id="CAUJNA010003226">
    <property type="protein sequence ID" value="CAJ1396296.1"/>
    <property type="molecule type" value="Genomic_DNA"/>
</dbReference>
<reference evidence="2" key="1">
    <citation type="submission" date="2023-08" db="EMBL/GenBank/DDBJ databases">
        <authorList>
            <person name="Chen Y."/>
            <person name="Shah S."/>
            <person name="Dougan E. K."/>
            <person name="Thang M."/>
            <person name="Chan C."/>
        </authorList>
    </citation>
    <scope>NUCLEOTIDE SEQUENCE</scope>
</reference>
<gene>
    <name evidence="2" type="ORF">EVOR1521_LOCUS20552</name>
</gene>
<dbReference type="AlphaFoldDB" id="A0AA36IZ61"/>
<feature type="chain" id="PRO_5041218418" evidence="1">
    <location>
        <begin position="23"/>
        <end position="247"/>
    </location>
</feature>
<accession>A0AA36IZ61</accession>
<feature type="signal peptide" evidence="1">
    <location>
        <begin position="1"/>
        <end position="22"/>
    </location>
</feature>
<dbReference type="Proteomes" id="UP001178507">
    <property type="component" value="Unassembled WGS sequence"/>
</dbReference>